<keyword evidence="3" id="KW-0808">Transferase</keyword>
<evidence type="ECO:0000256" key="5">
    <source>
        <dbReference type="ARBA" id="ARBA00023015"/>
    </source>
</evidence>
<dbReference type="InterPro" id="IPR004839">
    <property type="entry name" value="Aminotransferase_I/II_large"/>
</dbReference>
<dbReference type="InterPro" id="IPR015424">
    <property type="entry name" value="PyrdxlP-dep_Trfase"/>
</dbReference>
<keyword evidence="3" id="KW-0032">Aminotransferase</keyword>
<dbReference type="SMART" id="SM00345">
    <property type="entry name" value="HTH_GNTR"/>
    <property type="match status" value="1"/>
</dbReference>
<dbReference type="GO" id="GO:0003677">
    <property type="term" value="F:DNA binding"/>
    <property type="evidence" value="ECO:0007669"/>
    <property type="project" value="UniProtKB-KW"/>
</dbReference>
<dbReference type="AlphaFoldDB" id="A0A229UHH9"/>
<dbReference type="GO" id="GO:0030170">
    <property type="term" value="F:pyridoxal phosphate binding"/>
    <property type="evidence" value="ECO:0007669"/>
    <property type="project" value="InterPro"/>
</dbReference>
<keyword evidence="7" id="KW-0804">Transcription</keyword>
<gene>
    <name evidence="9" type="ORF">CF651_28870</name>
</gene>
<name>A0A229UHH9_9BACL</name>
<dbReference type="OrthoDB" id="9802601at2"/>
<dbReference type="Pfam" id="PF00392">
    <property type="entry name" value="GntR"/>
    <property type="match status" value="1"/>
</dbReference>
<evidence type="ECO:0000256" key="6">
    <source>
        <dbReference type="ARBA" id="ARBA00023125"/>
    </source>
</evidence>
<proteinExistence type="inferred from homology"/>
<dbReference type="PANTHER" id="PTHR46577:SF1">
    <property type="entry name" value="HTH-TYPE TRANSCRIPTIONAL REGULATORY PROTEIN GABR"/>
    <property type="match status" value="1"/>
</dbReference>
<dbReference type="Gene3D" id="1.10.10.10">
    <property type="entry name" value="Winged helix-like DNA-binding domain superfamily/Winged helix DNA-binding domain"/>
    <property type="match status" value="1"/>
</dbReference>
<reference evidence="9 10" key="1">
    <citation type="submission" date="2017-07" db="EMBL/GenBank/DDBJ databases">
        <title>Genome sequencing and assembly of Paenibacillus rigui.</title>
        <authorList>
            <person name="Mayilraj S."/>
        </authorList>
    </citation>
    <scope>NUCLEOTIDE SEQUENCE [LARGE SCALE GENOMIC DNA]</scope>
    <source>
        <strain evidence="9 10">JCM 16352</strain>
    </source>
</reference>
<accession>A0A229UHH9</accession>
<protein>
    <submittedName>
        <fullName evidence="9">GntR family transcriptional regulator</fullName>
    </submittedName>
</protein>
<dbReference type="InterPro" id="IPR036388">
    <property type="entry name" value="WH-like_DNA-bd_sf"/>
</dbReference>
<dbReference type="Proteomes" id="UP000215509">
    <property type="component" value="Unassembled WGS sequence"/>
</dbReference>
<dbReference type="RefSeq" id="WP_094018328.1">
    <property type="nucleotide sequence ID" value="NZ_NMQW01000056.1"/>
</dbReference>
<comment type="caution">
    <text evidence="9">The sequence shown here is derived from an EMBL/GenBank/DDBJ whole genome shotgun (WGS) entry which is preliminary data.</text>
</comment>
<evidence type="ECO:0000256" key="2">
    <source>
        <dbReference type="ARBA" id="ARBA00005384"/>
    </source>
</evidence>
<feature type="domain" description="HTH gntR-type" evidence="8">
    <location>
        <begin position="1"/>
        <end position="69"/>
    </location>
</feature>
<keyword evidence="4" id="KW-0663">Pyridoxal phosphate</keyword>
<dbReference type="GO" id="GO:0003700">
    <property type="term" value="F:DNA-binding transcription factor activity"/>
    <property type="evidence" value="ECO:0007669"/>
    <property type="project" value="InterPro"/>
</dbReference>
<organism evidence="9 10">
    <name type="scientific">Paenibacillus rigui</name>
    <dbReference type="NCBI Taxonomy" id="554312"/>
    <lineage>
        <taxon>Bacteria</taxon>
        <taxon>Bacillati</taxon>
        <taxon>Bacillota</taxon>
        <taxon>Bacilli</taxon>
        <taxon>Bacillales</taxon>
        <taxon>Paenibacillaceae</taxon>
        <taxon>Paenibacillus</taxon>
    </lineage>
</organism>
<dbReference type="SUPFAM" id="SSF46785">
    <property type="entry name" value="Winged helix' DNA-binding domain"/>
    <property type="match status" value="1"/>
</dbReference>
<evidence type="ECO:0000313" key="9">
    <source>
        <dbReference type="EMBL" id="OXM82854.1"/>
    </source>
</evidence>
<keyword evidence="10" id="KW-1185">Reference proteome</keyword>
<dbReference type="CDD" id="cd00609">
    <property type="entry name" value="AAT_like"/>
    <property type="match status" value="1"/>
</dbReference>
<evidence type="ECO:0000259" key="8">
    <source>
        <dbReference type="PROSITE" id="PS50949"/>
    </source>
</evidence>
<dbReference type="CDD" id="cd07377">
    <property type="entry name" value="WHTH_GntR"/>
    <property type="match status" value="1"/>
</dbReference>
<evidence type="ECO:0000256" key="7">
    <source>
        <dbReference type="ARBA" id="ARBA00023163"/>
    </source>
</evidence>
<evidence type="ECO:0000256" key="3">
    <source>
        <dbReference type="ARBA" id="ARBA00022576"/>
    </source>
</evidence>
<keyword evidence="5" id="KW-0805">Transcription regulation</keyword>
<dbReference type="PANTHER" id="PTHR46577">
    <property type="entry name" value="HTH-TYPE TRANSCRIPTIONAL REGULATORY PROTEIN GABR"/>
    <property type="match status" value="1"/>
</dbReference>
<dbReference type="InterPro" id="IPR051446">
    <property type="entry name" value="HTH_trans_reg/aminotransferase"/>
</dbReference>
<dbReference type="Pfam" id="PF00155">
    <property type="entry name" value="Aminotran_1_2"/>
    <property type="match status" value="1"/>
</dbReference>
<dbReference type="EMBL" id="NMQW01000056">
    <property type="protein sequence ID" value="OXM82854.1"/>
    <property type="molecule type" value="Genomic_DNA"/>
</dbReference>
<evidence type="ECO:0000256" key="1">
    <source>
        <dbReference type="ARBA" id="ARBA00001933"/>
    </source>
</evidence>
<dbReference type="InterPro" id="IPR036390">
    <property type="entry name" value="WH_DNA-bd_sf"/>
</dbReference>
<evidence type="ECO:0000313" key="10">
    <source>
        <dbReference type="Proteomes" id="UP000215509"/>
    </source>
</evidence>
<dbReference type="SUPFAM" id="SSF53383">
    <property type="entry name" value="PLP-dependent transferases"/>
    <property type="match status" value="1"/>
</dbReference>
<comment type="similarity">
    <text evidence="2">In the C-terminal section; belongs to the class-I pyridoxal-phosphate-dependent aminotransferase family.</text>
</comment>
<dbReference type="InterPro" id="IPR015421">
    <property type="entry name" value="PyrdxlP-dep_Trfase_major"/>
</dbReference>
<dbReference type="GO" id="GO:0008483">
    <property type="term" value="F:transaminase activity"/>
    <property type="evidence" value="ECO:0007669"/>
    <property type="project" value="UniProtKB-KW"/>
</dbReference>
<comment type="cofactor">
    <cofactor evidence="1">
        <name>pyridoxal 5'-phosphate</name>
        <dbReference type="ChEBI" id="CHEBI:597326"/>
    </cofactor>
</comment>
<dbReference type="Gene3D" id="3.40.640.10">
    <property type="entry name" value="Type I PLP-dependent aspartate aminotransferase-like (Major domain)"/>
    <property type="match status" value="1"/>
</dbReference>
<dbReference type="PROSITE" id="PS50949">
    <property type="entry name" value="HTH_GNTR"/>
    <property type="match status" value="1"/>
</dbReference>
<evidence type="ECO:0000256" key="4">
    <source>
        <dbReference type="ARBA" id="ARBA00022898"/>
    </source>
</evidence>
<dbReference type="InterPro" id="IPR000524">
    <property type="entry name" value="Tscrpt_reg_HTH_GntR"/>
</dbReference>
<keyword evidence="6" id="KW-0238">DNA-binding</keyword>
<sequence length="449" mass="50807">MRKYLDILSDMEHKINEGQFLSGHKLPSVRNAAKLYGCSVSTITRAYAELEKRDAIYSMAQSGYYVVGKPRTQLDVTQSKGVDFASSSPDPSVFPYLDFRHCMNKALDTYKSDLFTCGDSKGLVTLRHTLVSHLAGDQVFAKAERIVVTSGAQPALDLLAKMPFPNGNSVILVEQPSYDIYLRFLEAEGIPVIGIARTAAGIDLQELEARFKHGEIKFFYTMPRYHSPLGTSYSVGERKAIARLASKYDVYIVEDDYMADLGEEPGADPIYAYNRTSHVVYLKSFSKIIFPGLRLGAAVLPEKLLETFDKYKRYPDASQLTQAALEVYIKNGMYERHKRKICNQYAARIHALNEAVRRHNDAGLLEIPDIRSGVYVQFKLPQAVNLERLIKRLSEKDIAVASGKRFYLSDYKEREKFLRISISRARPELIEDGVQAILEEVRREVKFPS</sequence>